<accession>A0A0E9RYP9</accession>
<evidence type="ECO:0000256" key="1">
    <source>
        <dbReference type="SAM" id="SignalP"/>
    </source>
</evidence>
<reference evidence="2" key="1">
    <citation type="submission" date="2014-11" db="EMBL/GenBank/DDBJ databases">
        <authorList>
            <person name="Amaro Gonzalez C."/>
        </authorList>
    </citation>
    <scope>NUCLEOTIDE SEQUENCE</scope>
</reference>
<reference evidence="2" key="2">
    <citation type="journal article" date="2015" name="Fish Shellfish Immunol.">
        <title>Early steps in the European eel (Anguilla anguilla)-Vibrio vulnificus interaction in the gills: Role of the RtxA13 toxin.</title>
        <authorList>
            <person name="Callol A."/>
            <person name="Pajuelo D."/>
            <person name="Ebbesson L."/>
            <person name="Teles M."/>
            <person name="MacKenzie S."/>
            <person name="Amaro C."/>
        </authorList>
    </citation>
    <scope>NUCLEOTIDE SEQUENCE</scope>
</reference>
<sequence length="34" mass="3885">MLWLIVHTFTRLSAAVCAGEAVSRTRLTHWNPVF</sequence>
<name>A0A0E9RYP9_ANGAN</name>
<proteinExistence type="predicted"/>
<organism evidence="2">
    <name type="scientific">Anguilla anguilla</name>
    <name type="common">European freshwater eel</name>
    <name type="synonym">Muraena anguilla</name>
    <dbReference type="NCBI Taxonomy" id="7936"/>
    <lineage>
        <taxon>Eukaryota</taxon>
        <taxon>Metazoa</taxon>
        <taxon>Chordata</taxon>
        <taxon>Craniata</taxon>
        <taxon>Vertebrata</taxon>
        <taxon>Euteleostomi</taxon>
        <taxon>Actinopterygii</taxon>
        <taxon>Neopterygii</taxon>
        <taxon>Teleostei</taxon>
        <taxon>Anguilliformes</taxon>
        <taxon>Anguillidae</taxon>
        <taxon>Anguilla</taxon>
    </lineage>
</organism>
<evidence type="ECO:0000313" key="2">
    <source>
        <dbReference type="EMBL" id="JAH34221.1"/>
    </source>
</evidence>
<protein>
    <submittedName>
        <fullName evidence="2">Uncharacterized protein</fullName>
    </submittedName>
</protein>
<feature type="chain" id="PRO_5012972167" evidence="1">
    <location>
        <begin position="16"/>
        <end position="34"/>
    </location>
</feature>
<feature type="signal peptide" evidence="1">
    <location>
        <begin position="1"/>
        <end position="15"/>
    </location>
</feature>
<keyword evidence="1" id="KW-0732">Signal</keyword>
<dbReference type="AlphaFoldDB" id="A0A0E9RYP9"/>
<dbReference type="EMBL" id="GBXM01074356">
    <property type="protein sequence ID" value="JAH34221.1"/>
    <property type="molecule type" value="Transcribed_RNA"/>
</dbReference>